<sequence length="53" mass="6439">MYLNAQNARASNFIHDFHSQFSKMENFRFKLKESFFVYFYPFGGLMVKLTIYN</sequence>
<keyword evidence="1" id="KW-1133">Transmembrane helix</keyword>
<reference evidence="3" key="1">
    <citation type="submission" date="2016-05" db="EMBL/GenBank/DDBJ databases">
        <title>Comparative genomics of biotechnologically important yeasts.</title>
        <authorList>
            <consortium name="DOE Joint Genome Institute"/>
            <person name="Riley R."/>
            <person name="Haridas S."/>
            <person name="Wolfe K.H."/>
            <person name="Lopes M.R."/>
            <person name="Hittinger C.T."/>
            <person name="Goker M."/>
            <person name="Salamov A."/>
            <person name="Wisecaver J."/>
            <person name="Long T.M."/>
            <person name="Aerts A.L."/>
            <person name="Barry K."/>
            <person name="Choi C."/>
            <person name="Clum A."/>
            <person name="Coughlan A.Y."/>
            <person name="Deshpande S."/>
            <person name="Douglass A.P."/>
            <person name="Hanson S.J."/>
            <person name="Klenk H.-P."/>
            <person name="Labutti K."/>
            <person name="Lapidus A."/>
            <person name="Lindquist E."/>
            <person name="Lipzen A."/>
            <person name="Meier-Kolthoff J.P."/>
            <person name="Ohm R.A."/>
            <person name="Otillar R.P."/>
            <person name="Pangilinan J."/>
            <person name="Peng Y."/>
            <person name="Rokas A."/>
            <person name="Rosa C.A."/>
            <person name="Scheuner C."/>
            <person name="Sibirny A.A."/>
            <person name="Slot J.C."/>
            <person name="Stielow J.B."/>
            <person name="Sun H."/>
            <person name="Kurtzman C.P."/>
            <person name="Blackwell M."/>
            <person name="Grigoriev I.V."/>
            <person name="Jeffries T.W."/>
        </authorList>
    </citation>
    <scope>NUCLEOTIDE SEQUENCE [LARGE SCALE GENOMIC DNA]</scope>
    <source>
        <strain evidence="3">DSM 1968</strain>
    </source>
</reference>
<feature type="transmembrane region" description="Helical" evidence="1">
    <location>
        <begin position="35"/>
        <end position="52"/>
    </location>
</feature>
<organism evidence="2 3">
    <name type="scientific">Ascoidea rubescens DSM 1968</name>
    <dbReference type="NCBI Taxonomy" id="1344418"/>
    <lineage>
        <taxon>Eukaryota</taxon>
        <taxon>Fungi</taxon>
        <taxon>Dikarya</taxon>
        <taxon>Ascomycota</taxon>
        <taxon>Saccharomycotina</taxon>
        <taxon>Saccharomycetes</taxon>
        <taxon>Ascoideaceae</taxon>
        <taxon>Ascoidea</taxon>
    </lineage>
</organism>
<dbReference type="Proteomes" id="UP000095038">
    <property type="component" value="Unassembled WGS sequence"/>
</dbReference>
<dbReference type="InParanoid" id="A0A1D2VKP2"/>
<gene>
    <name evidence="2" type="ORF">ASCRUDRAFT_74614</name>
</gene>
<dbReference type="AlphaFoldDB" id="A0A1D2VKP2"/>
<dbReference type="GeneID" id="30966393"/>
<protein>
    <submittedName>
        <fullName evidence="2">Uncharacterized protein</fullName>
    </submittedName>
</protein>
<proteinExistence type="predicted"/>
<keyword evidence="1" id="KW-0812">Transmembrane</keyword>
<keyword evidence="1" id="KW-0472">Membrane</keyword>
<accession>A0A1D2VKP2</accession>
<evidence type="ECO:0000256" key="1">
    <source>
        <dbReference type="SAM" id="Phobius"/>
    </source>
</evidence>
<keyword evidence="3" id="KW-1185">Reference proteome</keyword>
<evidence type="ECO:0000313" key="3">
    <source>
        <dbReference type="Proteomes" id="UP000095038"/>
    </source>
</evidence>
<dbReference type="RefSeq" id="XP_020048479.1">
    <property type="nucleotide sequence ID" value="XM_020192757.1"/>
</dbReference>
<dbReference type="EMBL" id="KV454477">
    <property type="protein sequence ID" value="ODV62172.1"/>
    <property type="molecule type" value="Genomic_DNA"/>
</dbReference>
<evidence type="ECO:0000313" key="2">
    <source>
        <dbReference type="EMBL" id="ODV62172.1"/>
    </source>
</evidence>
<name>A0A1D2VKP2_9ASCO</name>